<dbReference type="NCBIfam" id="NF038228">
    <property type="entry name" value="IcmH_DotU_IVB"/>
    <property type="match status" value="1"/>
</dbReference>
<gene>
    <name evidence="3" type="ORF">AAX29_02012</name>
</gene>
<feature type="domain" description="Type IV / VI secretion system DotU" evidence="2">
    <location>
        <begin position="50"/>
        <end position="250"/>
    </location>
</feature>
<proteinExistence type="predicted"/>
<keyword evidence="1" id="KW-0812">Transmembrane</keyword>
<name>A0A1C0B318_9BACT</name>
<dbReference type="RefSeq" id="WP_066187675.1">
    <property type="nucleotide sequence ID" value="NZ_LCUJ01000013.1"/>
</dbReference>
<organism evidence="3 4">
    <name type="scientific">Aliarcobacter thereius</name>
    <dbReference type="NCBI Taxonomy" id="544718"/>
    <lineage>
        <taxon>Bacteria</taxon>
        <taxon>Pseudomonadati</taxon>
        <taxon>Campylobacterota</taxon>
        <taxon>Epsilonproteobacteria</taxon>
        <taxon>Campylobacterales</taxon>
        <taxon>Arcobacteraceae</taxon>
        <taxon>Aliarcobacter</taxon>
    </lineage>
</organism>
<dbReference type="PATRIC" id="fig|544718.51.peg.1981"/>
<evidence type="ECO:0000256" key="1">
    <source>
        <dbReference type="SAM" id="Phobius"/>
    </source>
</evidence>
<keyword evidence="1" id="KW-0472">Membrane</keyword>
<keyword evidence="1" id="KW-1133">Transmembrane helix</keyword>
<dbReference type="Proteomes" id="UP000093281">
    <property type="component" value="Unassembled WGS sequence"/>
</dbReference>
<dbReference type="NCBIfam" id="TIGR03349">
    <property type="entry name" value="IV_VI_DotU"/>
    <property type="match status" value="1"/>
</dbReference>
<dbReference type="AlphaFoldDB" id="A0A1C0B318"/>
<dbReference type="Pfam" id="PF09850">
    <property type="entry name" value="DotU"/>
    <property type="match status" value="1"/>
</dbReference>
<dbReference type="EMBL" id="LCUJ01000013">
    <property type="protein sequence ID" value="OCL96680.1"/>
    <property type="molecule type" value="Genomic_DNA"/>
</dbReference>
<evidence type="ECO:0000313" key="3">
    <source>
        <dbReference type="EMBL" id="OCL96680.1"/>
    </source>
</evidence>
<feature type="transmembrane region" description="Helical" evidence="1">
    <location>
        <begin position="228"/>
        <end position="248"/>
    </location>
</feature>
<reference evidence="4" key="1">
    <citation type="submission" date="2015-05" db="EMBL/GenBank/DDBJ databases">
        <authorList>
            <person name="Rovetto F."/>
            <person name="Cocolin L."/>
            <person name="Illeghems K."/>
            <person name="Van Nieuwerburgh F."/>
            <person name="Houf K."/>
        </authorList>
    </citation>
    <scope>NUCLEOTIDE SEQUENCE [LARGE SCALE GENOMIC DNA]</scope>
    <source>
        <strain evidence="4">DU22</strain>
    </source>
</reference>
<evidence type="ECO:0000313" key="4">
    <source>
        <dbReference type="Proteomes" id="UP000093281"/>
    </source>
</evidence>
<dbReference type="Gene3D" id="1.25.40.590">
    <property type="entry name" value="Type IV / VI secretion system, DotU"/>
    <property type="match status" value="1"/>
</dbReference>
<dbReference type="PANTHER" id="PTHR38033">
    <property type="entry name" value="MEMBRANE PROTEIN-RELATED"/>
    <property type="match status" value="1"/>
</dbReference>
<accession>A0A1C0B318</accession>
<dbReference type="InterPro" id="IPR017732">
    <property type="entry name" value="T4/T6SS_DotU"/>
</dbReference>
<dbReference type="InterPro" id="IPR038522">
    <property type="entry name" value="T4/T6SS_DotU_sf"/>
</dbReference>
<comment type="caution">
    <text evidence="3">The sequence shown here is derived from an EMBL/GenBank/DDBJ whole genome shotgun (WGS) entry which is preliminary data.</text>
</comment>
<sequence>MEKTKIITRDINKSNITNFPKNKNESFEDFYNQTISKTDHDGIYNSNVNPFISASIPLFEALSEIGDDVEGVDVDKIRSEFISRINIFNDKCINNRIENMEILVSRYILCTFIDEKLNEKLSETDDWFNKSLLSVFHNEAYGGENFFHLLEKFLKTPAKYINILELMYICLSLGFLGRYRVINKGVMEINSIRDSLYRQIKIIQRREPLTFYEKVEPSKQRFELFSKVSYPLIISLVSILLILIYLFLSFKLSEKSDEVSKELINLSINKIENVSKGYMS</sequence>
<feature type="transmembrane region" description="Helical" evidence="1">
    <location>
        <begin position="160"/>
        <end position="179"/>
    </location>
</feature>
<evidence type="ECO:0000259" key="2">
    <source>
        <dbReference type="Pfam" id="PF09850"/>
    </source>
</evidence>
<dbReference type="OrthoDB" id="345640at2"/>
<protein>
    <recommendedName>
        <fullName evidence="2">Type IV / VI secretion system DotU domain-containing protein</fullName>
    </recommendedName>
</protein>
<dbReference type="PANTHER" id="PTHR38033:SF1">
    <property type="entry name" value="DOTU FAMILY TYPE IV_VI SECRETION SYSTEM PROTEIN"/>
    <property type="match status" value="1"/>
</dbReference>